<keyword evidence="2" id="KW-0732">Signal</keyword>
<comment type="caution">
    <text evidence="3">The sequence shown here is derived from an EMBL/GenBank/DDBJ whole genome shotgun (WGS) entry which is preliminary data.</text>
</comment>
<name>A0A9P4K7U0_9PLEO</name>
<organism evidence="3 4">
    <name type="scientific">Lojkania enalia</name>
    <dbReference type="NCBI Taxonomy" id="147567"/>
    <lineage>
        <taxon>Eukaryota</taxon>
        <taxon>Fungi</taxon>
        <taxon>Dikarya</taxon>
        <taxon>Ascomycota</taxon>
        <taxon>Pezizomycotina</taxon>
        <taxon>Dothideomycetes</taxon>
        <taxon>Pleosporomycetidae</taxon>
        <taxon>Pleosporales</taxon>
        <taxon>Pleosporales incertae sedis</taxon>
        <taxon>Lojkania</taxon>
    </lineage>
</organism>
<dbReference type="EMBL" id="ML986653">
    <property type="protein sequence ID" value="KAF2261670.1"/>
    <property type="molecule type" value="Genomic_DNA"/>
</dbReference>
<proteinExistence type="predicted"/>
<accession>A0A9P4K7U0</accession>
<evidence type="ECO:0000256" key="1">
    <source>
        <dbReference type="SAM" id="MobiDB-lite"/>
    </source>
</evidence>
<evidence type="ECO:0000313" key="3">
    <source>
        <dbReference type="EMBL" id="KAF2261670.1"/>
    </source>
</evidence>
<reference evidence="4" key="1">
    <citation type="journal article" date="2020" name="Stud. Mycol.">
        <title>101 Dothideomycetes genomes: A test case for predicting lifestyles and emergence of pathogens.</title>
        <authorList>
            <person name="Haridas S."/>
            <person name="Albert R."/>
            <person name="Binder M."/>
            <person name="Bloem J."/>
            <person name="LaButti K."/>
            <person name="Salamov A."/>
            <person name="Andreopoulos B."/>
            <person name="Baker S."/>
            <person name="Barry K."/>
            <person name="Bills G."/>
            <person name="Bluhm B."/>
            <person name="Cannon C."/>
            <person name="Castanera R."/>
            <person name="Culley D."/>
            <person name="Daum C."/>
            <person name="Ezra D."/>
            <person name="Gonzalez J."/>
            <person name="Henrissat B."/>
            <person name="Kuo A."/>
            <person name="Liang C."/>
            <person name="Lipzen A."/>
            <person name="Lutzoni F."/>
            <person name="Magnuson J."/>
            <person name="Mondo S."/>
            <person name="Nolan M."/>
            <person name="Ohm R."/>
            <person name="Pangilinan J."/>
            <person name="Park H.-J."/>
            <person name="Ramirez L."/>
            <person name="Alfaro M."/>
            <person name="Sun H."/>
            <person name="Tritt A."/>
            <person name="Yoshinaga Y."/>
            <person name="Zwiers L.-H."/>
            <person name="Turgeon B."/>
            <person name="Goodwin S."/>
            <person name="Spatafora J."/>
            <person name="Crous P."/>
            <person name="Grigoriev I."/>
        </authorList>
    </citation>
    <scope>NUCLEOTIDE SEQUENCE [LARGE SCALE GENOMIC DNA]</scope>
    <source>
        <strain evidence="4">CBS 304.66</strain>
    </source>
</reference>
<gene>
    <name evidence="3" type="ORF">CC78DRAFT_345588</name>
</gene>
<feature type="region of interest" description="Disordered" evidence="1">
    <location>
        <begin position="75"/>
        <end position="133"/>
    </location>
</feature>
<keyword evidence="4" id="KW-1185">Reference proteome</keyword>
<sequence length="260" mass="27448">MQMPPLLVLALLVLALLVLVLLLPLPLPRTAAHKTKKKKQVQPESGASSREEGGASAGCAHVSSKTLVRLARAGSGQGIGEAPPSQYGRPLAIGPRRFVAPSSSQPHPNAPPSQAPVHSQGPPRPEAALEAAGCGGGRWPSIAQLYAVSTPARRKHPPTAPRDVRIDGLQLMARPQPAEAALELCAGGAHSQLLRAEAAVYCLSGPNYFLRANAKHNRTRRTPLTLASHAISSASRPLSFLDQPHGLSLLTFSACWHELR</sequence>
<protein>
    <submittedName>
        <fullName evidence="3">Uncharacterized protein</fullName>
    </submittedName>
</protein>
<evidence type="ECO:0000256" key="2">
    <source>
        <dbReference type="SAM" id="SignalP"/>
    </source>
</evidence>
<evidence type="ECO:0000313" key="4">
    <source>
        <dbReference type="Proteomes" id="UP000800093"/>
    </source>
</evidence>
<dbReference type="Proteomes" id="UP000800093">
    <property type="component" value="Unassembled WGS sequence"/>
</dbReference>
<feature type="chain" id="PRO_5040354648" evidence="2">
    <location>
        <begin position="33"/>
        <end position="260"/>
    </location>
</feature>
<feature type="signal peptide" evidence="2">
    <location>
        <begin position="1"/>
        <end position="32"/>
    </location>
</feature>
<dbReference type="AlphaFoldDB" id="A0A9P4K7U0"/>
<feature type="region of interest" description="Disordered" evidence="1">
    <location>
        <begin position="32"/>
        <end position="59"/>
    </location>
</feature>